<keyword evidence="1" id="KW-0614">Plasmid</keyword>
<dbReference type="EMBL" id="MF996509">
    <property type="protein sequence ID" value="AUS92815.1"/>
    <property type="molecule type" value="Genomic_DNA"/>
</dbReference>
<evidence type="ECO:0000313" key="1">
    <source>
        <dbReference type="EMBL" id="AUS92769.1"/>
    </source>
</evidence>
<reference evidence="1" key="1">
    <citation type="submission" date="2017-09" db="EMBL/GenBank/DDBJ databases">
        <title>Sequences of three plasmids isolated from Bacillus glycinfermentans NCCP 15922.</title>
        <authorList>
            <person name="Yu W.-S."/>
            <person name="Do H.-N."/>
            <person name="Cheong H.-M."/>
            <person name="Hwang K.-J."/>
        </authorList>
    </citation>
    <scope>NUCLEOTIDE SEQUENCE</scope>
    <source>
        <strain evidence="1">KBN06P03352</strain>
        <plasmid evidence="1">unnamed1</plasmid>
    </source>
</reference>
<protein>
    <submittedName>
        <fullName evidence="1">Uncharacterized protein</fullName>
    </submittedName>
</protein>
<dbReference type="AlphaFoldDB" id="A0A2I7ZJI3"/>
<sequence length="70" mass="7511">MPGVHGPPCGSMAAEYEEQPAFFVVRKGSLRATVTGIPPEPPVIDEKTRGVYGCLRSSAVEGERKTVIPR</sequence>
<geneLocation type="plasmid" evidence="1">
    <name>unnamed1</name>
</geneLocation>
<organism evidence="1">
    <name type="scientific">Bacillus glycinifermentans</name>
    <dbReference type="NCBI Taxonomy" id="1664069"/>
    <lineage>
        <taxon>Bacteria</taxon>
        <taxon>Bacillati</taxon>
        <taxon>Bacillota</taxon>
        <taxon>Bacilli</taxon>
        <taxon>Bacillales</taxon>
        <taxon>Bacillaceae</taxon>
        <taxon>Bacillus</taxon>
    </lineage>
</organism>
<name>A0A2I7ZJI3_9BACI</name>
<accession>A0A2I7ZJI3</accession>
<proteinExistence type="predicted"/>
<dbReference type="EMBL" id="MF996509">
    <property type="protein sequence ID" value="AUS92769.1"/>
    <property type="molecule type" value="Genomic_DNA"/>
</dbReference>